<dbReference type="EMBL" id="MPGH01000002">
    <property type="protein sequence ID" value="OLN97960.1"/>
    <property type="molecule type" value="Genomic_DNA"/>
</dbReference>
<dbReference type="AlphaFoldDB" id="A0A1Q8S980"/>
<evidence type="ECO:0000313" key="2">
    <source>
        <dbReference type="Proteomes" id="UP000186583"/>
    </source>
</evidence>
<proteinExistence type="predicted"/>
<name>A0A1Q8S980_9PEZI</name>
<comment type="caution">
    <text evidence="1">The sequence shown here is derived from an EMBL/GenBank/DDBJ whole genome shotgun (WGS) entry which is preliminary data.</text>
</comment>
<reference evidence="1 2" key="1">
    <citation type="submission" date="2016-11" db="EMBL/GenBank/DDBJ databases">
        <title>Draft Genome Assembly of Colletotrichum chlorophyti a pathogen of herbaceous plants.</title>
        <authorList>
            <person name="Gan P."/>
            <person name="Narusaka M."/>
            <person name="Tsushima A."/>
            <person name="Narusaka Y."/>
            <person name="Takano Y."/>
            <person name="Shirasu K."/>
        </authorList>
    </citation>
    <scope>NUCLEOTIDE SEQUENCE [LARGE SCALE GENOMIC DNA]</scope>
    <source>
        <strain evidence="1 2">NTL11</strain>
    </source>
</reference>
<protein>
    <submittedName>
        <fullName evidence="1">Uncharacterized protein</fullName>
    </submittedName>
</protein>
<organism evidence="1 2">
    <name type="scientific">Colletotrichum chlorophyti</name>
    <dbReference type="NCBI Taxonomy" id="708187"/>
    <lineage>
        <taxon>Eukaryota</taxon>
        <taxon>Fungi</taxon>
        <taxon>Dikarya</taxon>
        <taxon>Ascomycota</taxon>
        <taxon>Pezizomycotina</taxon>
        <taxon>Sordariomycetes</taxon>
        <taxon>Hypocreomycetidae</taxon>
        <taxon>Glomerellales</taxon>
        <taxon>Glomerellaceae</taxon>
        <taxon>Colletotrichum</taxon>
    </lineage>
</organism>
<dbReference type="Proteomes" id="UP000186583">
    <property type="component" value="Unassembled WGS sequence"/>
</dbReference>
<evidence type="ECO:0000313" key="1">
    <source>
        <dbReference type="EMBL" id="OLN97960.1"/>
    </source>
</evidence>
<dbReference type="OrthoDB" id="3751033at2759"/>
<sequence length="59" mass="6953">IIESIYNLYLLYIIEGQEVFRITAIQIDNTLSFITPQFSQKEEEELIKKGLYTKLKTVL</sequence>
<gene>
    <name evidence="1" type="ORF">CCHL11_02500</name>
</gene>
<keyword evidence="2" id="KW-1185">Reference proteome</keyword>
<dbReference type="STRING" id="708187.A0A1Q8S980"/>
<feature type="non-terminal residue" evidence="1">
    <location>
        <position position="1"/>
    </location>
</feature>
<accession>A0A1Q8S980</accession>